<dbReference type="AlphaFoldDB" id="A0A2M9BGG5"/>
<evidence type="ECO:0000256" key="2">
    <source>
        <dbReference type="ARBA" id="ARBA00009840"/>
    </source>
</evidence>
<organism evidence="6 7">
    <name type="scientific">Mumia flava</name>
    <dbReference type="NCBI Taxonomy" id="1348852"/>
    <lineage>
        <taxon>Bacteria</taxon>
        <taxon>Bacillati</taxon>
        <taxon>Actinomycetota</taxon>
        <taxon>Actinomycetes</taxon>
        <taxon>Propionibacteriales</taxon>
        <taxon>Nocardioidaceae</taxon>
        <taxon>Mumia</taxon>
    </lineage>
</organism>
<comment type="function">
    <text evidence="1">Involved in DNA recombination.</text>
</comment>
<feature type="region of interest" description="Disordered" evidence="5">
    <location>
        <begin position="88"/>
        <end position="113"/>
    </location>
</feature>
<evidence type="ECO:0000256" key="5">
    <source>
        <dbReference type="SAM" id="MobiDB-lite"/>
    </source>
</evidence>
<dbReference type="Proteomes" id="UP000230842">
    <property type="component" value="Unassembled WGS sequence"/>
</dbReference>
<dbReference type="GO" id="GO:0006310">
    <property type="term" value="P:DNA recombination"/>
    <property type="evidence" value="ECO:0007669"/>
    <property type="project" value="UniProtKB-KW"/>
</dbReference>
<keyword evidence="7" id="KW-1185">Reference proteome</keyword>
<evidence type="ECO:0000256" key="1">
    <source>
        <dbReference type="ARBA" id="ARBA00003416"/>
    </source>
</evidence>
<evidence type="ECO:0000256" key="4">
    <source>
        <dbReference type="ARBA" id="ARBA00023172"/>
    </source>
</evidence>
<sequence length="474" mass="52457">MDLVAVLLVGLLVGVVLGGLVGWLAARSRSADSSTERVDPEVLAARHERAVAEVRAAEAAQRAEVERELASTAASVEGLRRELSAAEARYRSMHEQHDRERRQRERAQEAESKVLQQLAPVQKALSSMQQKVEDLEQQRREQHGRLAEQIRNTQQSADQSRRAAETLASALKNNAVRGQWGETQLRSLVESAGLLNRVDFDLQASIQAESGARRPDMVLRLPGGKSVAVDAKVPYNAYIEAMAIPDPASEEQEDRRRVLLVQHAEKVRSHVNALASKQYWTGLEVSPEFTIAFIPNEPLLAAALEQDPSLLEDAFAKRIALASPVSFWAVLKTVAFTWQQEALTEDAKTLFDLGKELYQRIGTLTDHADKLRRSIESTVESYNKFAGSLEGRVLATARKLDNLDETKVLGEPTRIEKSPRRLTRLEAAAEEVAARRSIEDAALAQTGVDRPELVFEAEVVEDSAGERSNEERAG</sequence>
<feature type="region of interest" description="Disordered" evidence="5">
    <location>
        <begin position="138"/>
        <end position="163"/>
    </location>
</feature>
<dbReference type="EMBL" id="PGEZ01000001">
    <property type="protein sequence ID" value="PJJ57019.1"/>
    <property type="molecule type" value="Genomic_DNA"/>
</dbReference>
<evidence type="ECO:0000313" key="6">
    <source>
        <dbReference type="EMBL" id="PJJ57019.1"/>
    </source>
</evidence>
<dbReference type="InterPro" id="IPR003798">
    <property type="entry name" value="DNA_recombination_RmuC"/>
</dbReference>
<dbReference type="PANTHER" id="PTHR30563">
    <property type="entry name" value="DNA RECOMBINATION PROTEIN RMUC"/>
    <property type="match status" value="1"/>
</dbReference>
<proteinExistence type="inferred from homology"/>
<dbReference type="OrthoDB" id="370725at2"/>
<dbReference type="Pfam" id="PF02646">
    <property type="entry name" value="RmuC"/>
    <property type="match status" value="1"/>
</dbReference>
<evidence type="ECO:0000313" key="7">
    <source>
        <dbReference type="Proteomes" id="UP000230842"/>
    </source>
</evidence>
<dbReference type="PANTHER" id="PTHR30563:SF0">
    <property type="entry name" value="DNA RECOMBINATION PROTEIN RMUC"/>
    <property type="match status" value="1"/>
</dbReference>
<name>A0A2M9BGG5_9ACTN</name>
<keyword evidence="3" id="KW-0175">Coiled coil</keyword>
<reference evidence="6 7" key="1">
    <citation type="submission" date="2017-11" db="EMBL/GenBank/DDBJ databases">
        <title>Genomic Encyclopedia of Archaeal and Bacterial Type Strains, Phase II (KMG-II): From Individual Species to Whole Genera.</title>
        <authorList>
            <person name="Goeker M."/>
        </authorList>
    </citation>
    <scope>NUCLEOTIDE SEQUENCE [LARGE SCALE GENOMIC DNA]</scope>
    <source>
        <strain evidence="6 7">DSM 27763</strain>
    </source>
</reference>
<feature type="compositionally biased region" description="Basic and acidic residues" evidence="5">
    <location>
        <begin position="138"/>
        <end position="148"/>
    </location>
</feature>
<keyword evidence="4" id="KW-0233">DNA recombination</keyword>
<dbReference type="RefSeq" id="WP_100414542.1">
    <property type="nucleotide sequence ID" value="NZ_PGEZ01000001.1"/>
</dbReference>
<evidence type="ECO:0000256" key="3">
    <source>
        <dbReference type="ARBA" id="ARBA00023054"/>
    </source>
</evidence>
<protein>
    <submittedName>
        <fullName evidence="6">DNA recombination protein RmuC</fullName>
    </submittedName>
</protein>
<comment type="similarity">
    <text evidence="2">Belongs to the RmuC family.</text>
</comment>
<comment type="caution">
    <text evidence="6">The sequence shown here is derived from an EMBL/GenBank/DDBJ whole genome shotgun (WGS) entry which is preliminary data.</text>
</comment>
<feature type="compositionally biased region" description="Basic and acidic residues" evidence="5">
    <location>
        <begin position="88"/>
        <end position="112"/>
    </location>
</feature>
<accession>A0A2M9BGG5</accession>
<gene>
    <name evidence="6" type="ORF">CLV56_1238</name>
</gene>